<evidence type="ECO:0000256" key="4">
    <source>
        <dbReference type="ARBA" id="ARBA00023180"/>
    </source>
</evidence>
<keyword evidence="3" id="KW-0732">Signal</keyword>
<evidence type="ECO:0000256" key="5">
    <source>
        <dbReference type="SAM" id="MobiDB-lite"/>
    </source>
</evidence>
<dbReference type="InterPro" id="IPR052001">
    <property type="entry name" value="MHC-II_Gamma/Thyroglobulin"/>
</dbReference>
<feature type="compositionally biased region" description="Basic and acidic residues" evidence="5">
    <location>
        <begin position="84"/>
        <end position="95"/>
    </location>
</feature>
<sequence>DVICGLLSSPSVLLCNVKDWMDPSEARANATCPGVTYDQESHQVTLHLGGQEFIKSLTPLEGTQDTFTNFQQVYLWKDSDMGSRPESMGCRKDTVPRPASPTETGLTTELFSPVDLNQVIVNGNQSLPSQKHWLFKHLFSAQQANLWCLSRCVQEHSFCQLAEITESASLYFTCTLYPEAQVCDDIMESNAQGCRLILPQMPKALFRKKGGEVTCLTLSSLGIQMCSEENGGAWRILDCGSPDIEVHTYPFGWYQKPIAQNNAPSFCPSVVLPSLTEK</sequence>
<feature type="region of interest" description="Disordered" evidence="5">
    <location>
        <begin position="84"/>
        <end position="104"/>
    </location>
</feature>
<dbReference type="PANTHER" id="PTHR14093:SF19">
    <property type="entry name" value="THYROGLOBULIN"/>
    <property type="match status" value="1"/>
</dbReference>
<evidence type="ECO:0000256" key="2">
    <source>
        <dbReference type="ARBA" id="ARBA00022525"/>
    </source>
</evidence>
<dbReference type="AlphaFoldDB" id="A0A2J8RKT9"/>
<feature type="non-terminal residue" evidence="6">
    <location>
        <position position="1"/>
    </location>
</feature>
<organism evidence="6">
    <name type="scientific">Pongo abelii</name>
    <name type="common">Sumatran orangutan</name>
    <name type="synonym">Pongo pygmaeus abelii</name>
    <dbReference type="NCBI Taxonomy" id="9601"/>
    <lineage>
        <taxon>Eukaryota</taxon>
        <taxon>Metazoa</taxon>
        <taxon>Chordata</taxon>
        <taxon>Craniata</taxon>
        <taxon>Vertebrata</taxon>
        <taxon>Euteleostomi</taxon>
        <taxon>Mammalia</taxon>
        <taxon>Eutheria</taxon>
        <taxon>Euarchontoglires</taxon>
        <taxon>Primates</taxon>
        <taxon>Haplorrhini</taxon>
        <taxon>Catarrhini</taxon>
        <taxon>Hominidae</taxon>
        <taxon>Pongo</taxon>
    </lineage>
</organism>
<protein>
    <submittedName>
        <fullName evidence="6">TG isoform 16</fullName>
    </submittedName>
</protein>
<dbReference type="PANTHER" id="PTHR14093">
    <property type="entry name" value="HLA CLASS II GAMMA CHAIN"/>
    <property type="match status" value="1"/>
</dbReference>
<reference evidence="6" key="1">
    <citation type="submission" date="2017-12" db="EMBL/GenBank/DDBJ databases">
        <title>High-resolution comparative analysis of great ape genomes.</title>
        <authorList>
            <person name="Pollen A."/>
            <person name="Hastie A."/>
            <person name="Hormozdiari F."/>
            <person name="Dougherty M."/>
            <person name="Liu R."/>
            <person name="Chaisson M."/>
            <person name="Hoppe E."/>
            <person name="Hill C."/>
            <person name="Pang A."/>
            <person name="Hillier L."/>
            <person name="Baker C."/>
            <person name="Armstrong J."/>
            <person name="Shendure J."/>
            <person name="Paten B."/>
            <person name="Wilson R."/>
            <person name="Chao H."/>
            <person name="Schneider V."/>
            <person name="Ventura M."/>
            <person name="Kronenberg Z."/>
            <person name="Murali S."/>
            <person name="Gordon D."/>
            <person name="Cantsilieris S."/>
            <person name="Munson K."/>
            <person name="Nelson B."/>
            <person name="Raja A."/>
            <person name="Underwood J."/>
            <person name="Diekhans M."/>
            <person name="Fiddes I."/>
            <person name="Haussler D."/>
            <person name="Eichler E."/>
        </authorList>
    </citation>
    <scope>NUCLEOTIDE SEQUENCE [LARGE SCALE GENOMIC DNA]</scope>
    <source>
        <strain evidence="6">Susie</strain>
    </source>
</reference>
<dbReference type="GO" id="GO:0005615">
    <property type="term" value="C:extracellular space"/>
    <property type="evidence" value="ECO:0007669"/>
    <property type="project" value="TreeGrafter"/>
</dbReference>
<feature type="non-terminal residue" evidence="6">
    <location>
        <position position="278"/>
    </location>
</feature>
<evidence type="ECO:0000256" key="3">
    <source>
        <dbReference type="ARBA" id="ARBA00022729"/>
    </source>
</evidence>
<dbReference type="EMBL" id="NDHI03003677">
    <property type="protein sequence ID" value="PNJ09138.1"/>
    <property type="molecule type" value="Genomic_DNA"/>
</dbReference>
<keyword evidence="2" id="KW-0964">Secreted</keyword>
<dbReference type="GO" id="GO:0006590">
    <property type="term" value="P:thyroid hormone generation"/>
    <property type="evidence" value="ECO:0007669"/>
    <property type="project" value="TreeGrafter"/>
</dbReference>
<proteinExistence type="predicted"/>
<accession>A0A2J8RKT9</accession>
<comment type="subcellular location">
    <subcellularLocation>
        <location evidence="1">Secreted</location>
    </subcellularLocation>
</comment>
<gene>
    <name evidence="6" type="ORF">CR201_G0050199</name>
</gene>
<keyword evidence="4" id="KW-0325">Glycoprotein</keyword>
<evidence type="ECO:0000313" key="6">
    <source>
        <dbReference type="EMBL" id="PNJ09138.1"/>
    </source>
</evidence>
<name>A0A2J8RKT9_PONAB</name>
<evidence type="ECO:0000256" key="1">
    <source>
        <dbReference type="ARBA" id="ARBA00004613"/>
    </source>
</evidence>
<comment type="caution">
    <text evidence="6">The sequence shown here is derived from an EMBL/GenBank/DDBJ whole genome shotgun (WGS) entry which is preliminary data.</text>
</comment>